<dbReference type="Gene3D" id="3.90.550.10">
    <property type="entry name" value="Spore Coat Polysaccharide Biosynthesis Protein SpsA, Chain A"/>
    <property type="match status" value="1"/>
</dbReference>
<dbReference type="EMBL" id="UINC01136902">
    <property type="protein sequence ID" value="SVD21943.1"/>
    <property type="molecule type" value="Genomic_DNA"/>
</dbReference>
<dbReference type="InterPro" id="IPR029044">
    <property type="entry name" value="Nucleotide-diphossugar_trans"/>
</dbReference>
<accession>A0A382TIZ9</accession>
<name>A0A382TIZ9_9ZZZZ</name>
<feature type="domain" description="Glycosyltransferase 2-like" evidence="1">
    <location>
        <begin position="3"/>
        <end position="124"/>
    </location>
</feature>
<feature type="non-terminal residue" evidence="2">
    <location>
        <position position="167"/>
    </location>
</feature>
<evidence type="ECO:0000313" key="2">
    <source>
        <dbReference type="EMBL" id="SVD21943.1"/>
    </source>
</evidence>
<evidence type="ECO:0000259" key="1">
    <source>
        <dbReference type="Pfam" id="PF00535"/>
    </source>
</evidence>
<dbReference type="PANTHER" id="PTHR22916:SF3">
    <property type="entry name" value="UDP-GLCNAC:BETAGAL BETA-1,3-N-ACETYLGLUCOSAMINYLTRANSFERASE-LIKE PROTEIN 1"/>
    <property type="match status" value="1"/>
</dbReference>
<reference evidence="2" key="1">
    <citation type="submission" date="2018-05" db="EMBL/GenBank/DDBJ databases">
        <authorList>
            <person name="Lanie J.A."/>
            <person name="Ng W.-L."/>
            <person name="Kazmierczak K.M."/>
            <person name="Andrzejewski T.M."/>
            <person name="Davidsen T.M."/>
            <person name="Wayne K.J."/>
            <person name="Tettelin H."/>
            <person name="Glass J.I."/>
            <person name="Rusch D."/>
            <person name="Podicherti R."/>
            <person name="Tsui H.-C.T."/>
            <person name="Winkler M.E."/>
        </authorList>
    </citation>
    <scope>NUCLEOTIDE SEQUENCE</scope>
</reference>
<dbReference type="GO" id="GO:0016758">
    <property type="term" value="F:hexosyltransferase activity"/>
    <property type="evidence" value="ECO:0007669"/>
    <property type="project" value="UniProtKB-ARBA"/>
</dbReference>
<dbReference type="InterPro" id="IPR001173">
    <property type="entry name" value="Glyco_trans_2-like"/>
</dbReference>
<sequence>MNCYNGEKYLREAIDSVIAQTYQNWEIIFWDNQSTDSSSEIIQIYDDERIKYFLAPKHTNLSEARNFAIEQASGEFFAFLDVDDWWDSKKLEKQMPCFEDPEVGLVYGNYWYVDEKTCIQYTNYRNKLPSGYLTDVFLKNYCVGLLSIIIKKKAFDSLDYGFNSNYH</sequence>
<organism evidence="2">
    <name type="scientific">marine metagenome</name>
    <dbReference type="NCBI Taxonomy" id="408172"/>
    <lineage>
        <taxon>unclassified sequences</taxon>
        <taxon>metagenomes</taxon>
        <taxon>ecological metagenomes</taxon>
    </lineage>
</organism>
<proteinExistence type="predicted"/>
<dbReference type="SUPFAM" id="SSF53448">
    <property type="entry name" value="Nucleotide-diphospho-sugar transferases"/>
    <property type="match status" value="1"/>
</dbReference>
<dbReference type="PANTHER" id="PTHR22916">
    <property type="entry name" value="GLYCOSYLTRANSFERASE"/>
    <property type="match status" value="1"/>
</dbReference>
<protein>
    <recommendedName>
        <fullName evidence="1">Glycosyltransferase 2-like domain-containing protein</fullName>
    </recommendedName>
</protein>
<dbReference type="Pfam" id="PF00535">
    <property type="entry name" value="Glycos_transf_2"/>
    <property type="match status" value="1"/>
</dbReference>
<gene>
    <name evidence="2" type="ORF">METZ01_LOCUS374797</name>
</gene>
<dbReference type="AlphaFoldDB" id="A0A382TIZ9"/>